<dbReference type="CDD" id="cd01949">
    <property type="entry name" value="GGDEF"/>
    <property type="match status" value="1"/>
</dbReference>
<dbReference type="EC" id="2.7.7.65" evidence="1"/>
<reference evidence="4" key="1">
    <citation type="submission" date="2017-08" db="EMBL/GenBank/DDBJ databases">
        <authorList>
            <person name="Imhoff J.F."/>
            <person name="Rahn T."/>
            <person name="Kuenzel S."/>
            <person name="Neulinger S.C."/>
        </authorList>
    </citation>
    <scope>NUCLEOTIDE SEQUENCE</scope>
    <source>
        <strain evidence="4">DSM 9154</strain>
    </source>
</reference>
<protein>
    <recommendedName>
        <fullName evidence="1">diguanylate cyclase</fullName>
        <ecNumber evidence="1">2.7.7.65</ecNumber>
    </recommendedName>
</protein>
<keyword evidence="5" id="KW-1185">Reference proteome</keyword>
<evidence type="ECO:0000256" key="1">
    <source>
        <dbReference type="ARBA" id="ARBA00012528"/>
    </source>
</evidence>
<feature type="domain" description="GGDEF" evidence="3">
    <location>
        <begin position="34"/>
        <end position="169"/>
    </location>
</feature>
<evidence type="ECO:0000313" key="5">
    <source>
        <dbReference type="Proteomes" id="UP000778970"/>
    </source>
</evidence>
<evidence type="ECO:0000313" key="4">
    <source>
        <dbReference type="EMBL" id="MBK1697802.1"/>
    </source>
</evidence>
<dbReference type="PROSITE" id="PS50887">
    <property type="entry name" value="GGDEF"/>
    <property type="match status" value="1"/>
</dbReference>
<reference evidence="4" key="2">
    <citation type="journal article" date="2020" name="Microorganisms">
        <title>Osmotic Adaptation and Compatible Solute Biosynthesis of Phototrophic Bacteria as Revealed from Genome Analyses.</title>
        <authorList>
            <person name="Imhoff J.F."/>
            <person name="Rahn T."/>
            <person name="Kunzel S."/>
            <person name="Keller A."/>
            <person name="Neulinger S.C."/>
        </authorList>
    </citation>
    <scope>NUCLEOTIDE SEQUENCE</scope>
    <source>
        <strain evidence="4">DSM 9154</strain>
    </source>
</reference>
<comment type="caution">
    <text evidence="4">The sequence shown here is derived from an EMBL/GenBank/DDBJ whole genome shotgun (WGS) entry which is preliminary data.</text>
</comment>
<dbReference type="NCBIfam" id="TIGR00254">
    <property type="entry name" value="GGDEF"/>
    <property type="match status" value="1"/>
</dbReference>
<evidence type="ECO:0000256" key="2">
    <source>
        <dbReference type="ARBA" id="ARBA00034247"/>
    </source>
</evidence>
<dbReference type="FunFam" id="3.30.70.270:FF:000001">
    <property type="entry name" value="Diguanylate cyclase domain protein"/>
    <property type="match status" value="1"/>
</dbReference>
<dbReference type="InterPro" id="IPR000160">
    <property type="entry name" value="GGDEF_dom"/>
</dbReference>
<dbReference type="SUPFAM" id="SSF55073">
    <property type="entry name" value="Nucleotide cyclase"/>
    <property type="match status" value="1"/>
</dbReference>
<proteinExistence type="predicted"/>
<organism evidence="4 5">
    <name type="scientific">Rhodovibrio salinarum</name>
    <dbReference type="NCBI Taxonomy" id="1087"/>
    <lineage>
        <taxon>Bacteria</taxon>
        <taxon>Pseudomonadati</taxon>
        <taxon>Pseudomonadota</taxon>
        <taxon>Alphaproteobacteria</taxon>
        <taxon>Rhodospirillales</taxon>
        <taxon>Rhodovibrionaceae</taxon>
        <taxon>Rhodovibrio</taxon>
    </lineage>
</organism>
<dbReference type="PANTHER" id="PTHR45138:SF9">
    <property type="entry name" value="DIGUANYLATE CYCLASE DGCM-RELATED"/>
    <property type="match status" value="1"/>
</dbReference>
<dbReference type="Pfam" id="PF00990">
    <property type="entry name" value="GGDEF"/>
    <property type="match status" value="1"/>
</dbReference>
<dbReference type="EMBL" id="NRRE01000026">
    <property type="protein sequence ID" value="MBK1697802.1"/>
    <property type="molecule type" value="Genomic_DNA"/>
</dbReference>
<comment type="catalytic activity">
    <reaction evidence="2">
        <text>2 GTP = 3',3'-c-di-GMP + 2 diphosphate</text>
        <dbReference type="Rhea" id="RHEA:24898"/>
        <dbReference type="ChEBI" id="CHEBI:33019"/>
        <dbReference type="ChEBI" id="CHEBI:37565"/>
        <dbReference type="ChEBI" id="CHEBI:58805"/>
        <dbReference type="EC" id="2.7.7.65"/>
    </reaction>
</comment>
<dbReference type="SMART" id="SM00267">
    <property type="entry name" value="GGDEF"/>
    <property type="match status" value="1"/>
</dbReference>
<gene>
    <name evidence="4" type="ORF">CKO21_11180</name>
</gene>
<name>A0A934QJE4_9PROT</name>
<evidence type="ECO:0000259" key="3">
    <source>
        <dbReference type="PROSITE" id="PS50887"/>
    </source>
</evidence>
<dbReference type="Proteomes" id="UP000778970">
    <property type="component" value="Unassembled WGS sequence"/>
</dbReference>
<dbReference type="InterPro" id="IPR029787">
    <property type="entry name" value="Nucleotide_cyclase"/>
</dbReference>
<dbReference type="GO" id="GO:0052621">
    <property type="term" value="F:diguanylate cyclase activity"/>
    <property type="evidence" value="ECO:0007669"/>
    <property type="project" value="UniProtKB-EC"/>
</dbReference>
<sequence length="177" mass="19710">MVRRRRLQLTGLANRRVFEYELRDACAQAMEVGAPVCVAVADIDHFKRVNDTHGHLLGDQVLKLVAKVMRTELRDSDMVARWGGEEFALLFPATELDTAREVCDRLRAAIARRRLTDRATGARVGPITLSLGLATYRYGEPLDTLLKRADTSLYAAKGAGRNRVMTEEEERAGLVGV</sequence>
<dbReference type="AlphaFoldDB" id="A0A934QJE4"/>
<dbReference type="Gene3D" id="3.30.70.270">
    <property type="match status" value="1"/>
</dbReference>
<accession>A0A934QJE4</accession>
<dbReference type="InterPro" id="IPR043128">
    <property type="entry name" value="Rev_trsase/Diguanyl_cyclase"/>
</dbReference>
<dbReference type="PANTHER" id="PTHR45138">
    <property type="entry name" value="REGULATORY COMPONENTS OF SENSORY TRANSDUCTION SYSTEM"/>
    <property type="match status" value="1"/>
</dbReference>
<dbReference type="InterPro" id="IPR050469">
    <property type="entry name" value="Diguanylate_Cyclase"/>
</dbReference>